<evidence type="ECO:0000313" key="8">
    <source>
        <dbReference type="Proteomes" id="UP000650424"/>
    </source>
</evidence>
<dbReference type="InterPro" id="IPR023787">
    <property type="entry name" value="T3SS_YcgR"/>
</dbReference>
<feature type="domain" description="PilZ" evidence="5">
    <location>
        <begin position="124"/>
        <end position="239"/>
    </location>
</feature>
<dbReference type="Gene3D" id="2.30.110.10">
    <property type="entry name" value="Electron Transport, Fmn-binding Protein, Chain A"/>
    <property type="match status" value="1"/>
</dbReference>
<comment type="similarity">
    <text evidence="4">Belongs to the YcgR family.</text>
</comment>
<organism evidence="7 8">
    <name type="scientific">Undibacterium hunanense</name>
    <dbReference type="NCBI Taxonomy" id="2762292"/>
    <lineage>
        <taxon>Bacteria</taxon>
        <taxon>Pseudomonadati</taxon>
        <taxon>Pseudomonadota</taxon>
        <taxon>Betaproteobacteria</taxon>
        <taxon>Burkholderiales</taxon>
        <taxon>Oxalobacteraceae</taxon>
        <taxon>Undibacterium</taxon>
    </lineage>
</organism>
<proteinExistence type="inferred from homology"/>
<feature type="domain" description="Type III secretion system flagellar brake protein YcgR PilZN" evidence="6">
    <location>
        <begin position="16"/>
        <end position="122"/>
    </location>
</feature>
<keyword evidence="8" id="KW-1185">Reference proteome</keyword>
<comment type="subunit">
    <text evidence="4">Monomer. Interacts with the flagellar basal bodies.</text>
</comment>
<evidence type="ECO:0000313" key="7">
    <source>
        <dbReference type="EMBL" id="MBC3917353.1"/>
    </source>
</evidence>
<dbReference type="Gene3D" id="2.40.10.220">
    <property type="entry name" value="predicted glycosyltransferase like domains"/>
    <property type="match status" value="1"/>
</dbReference>
<keyword evidence="7" id="KW-0966">Cell projection</keyword>
<evidence type="ECO:0000259" key="5">
    <source>
        <dbReference type="Pfam" id="PF07238"/>
    </source>
</evidence>
<name>A0ABR6ZNB3_9BURK</name>
<evidence type="ECO:0000256" key="4">
    <source>
        <dbReference type="HAMAP-Rule" id="MF_01457"/>
    </source>
</evidence>
<dbReference type="InterPro" id="IPR009926">
    <property type="entry name" value="T3SS_YcgR_PilZN"/>
</dbReference>
<evidence type="ECO:0000259" key="6">
    <source>
        <dbReference type="Pfam" id="PF07317"/>
    </source>
</evidence>
<keyword evidence="7" id="KW-0282">Flagellum</keyword>
<comment type="caution">
    <text evidence="7">The sequence shown here is derived from an EMBL/GenBank/DDBJ whole genome shotgun (WGS) entry which is preliminary data.</text>
</comment>
<evidence type="ECO:0000256" key="1">
    <source>
        <dbReference type="ARBA" id="ARBA00022636"/>
    </source>
</evidence>
<dbReference type="Pfam" id="PF07317">
    <property type="entry name" value="PilZN"/>
    <property type="match status" value="1"/>
</dbReference>
<evidence type="ECO:0000256" key="2">
    <source>
        <dbReference type="ARBA" id="ARBA00022741"/>
    </source>
</evidence>
<gene>
    <name evidence="4" type="primary">ycgR</name>
    <name evidence="7" type="ORF">H8L32_07700</name>
</gene>
<comment type="subcellular location">
    <subcellularLocation>
        <location evidence="4">Bacterial flagellum basal body</location>
    </subcellularLocation>
</comment>
<keyword evidence="3 4" id="KW-0975">Bacterial flagellum</keyword>
<dbReference type="InterPro" id="IPR012349">
    <property type="entry name" value="Split_barrel_FMN-bd"/>
</dbReference>
<accession>A0ABR6ZNB3</accession>
<keyword evidence="2 4" id="KW-0547">Nucleotide-binding</keyword>
<reference evidence="7 8" key="1">
    <citation type="submission" date="2020-08" db="EMBL/GenBank/DDBJ databases">
        <title>Novel species isolated from subtropical streams in China.</title>
        <authorList>
            <person name="Lu H."/>
        </authorList>
    </citation>
    <scope>NUCLEOTIDE SEQUENCE [LARGE SCALE GENOMIC DNA]</scope>
    <source>
        <strain evidence="7 8">CY18W</strain>
    </source>
</reference>
<keyword evidence="1 4" id="KW-0973">c-di-GMP</keyword>
<dbReference type="Proteomes" id="UP000650424">
    <property type="component" value="Unassembled WGS sequence"/>
</dbReference>
<dbReference type="EMBL" id="JACOGF010000003">
    <property type="protein sequence ID" value="MBC3917353.1"/>
    <property type="molecule type" value="Genomic_DNA"/>
</dbReference>
<sequence length="253" mass="28429">MPSSPPSLGTENQSPFQVDSRREIIGLLRGLRESKQLISMLINSGSEVFITSILEVDDTNNLIIIDSAPSQLANQRITEAPRVSFEGLLDKISIQFSSDNLELITFEDRPAFQFSIPATVIRLQRREYYRINTPLSTPIRALVPVQVDTRQETLKLSLVDISCGGIAILDERKAMDSTIGVIYEHCKLDLPTIGLVDVVLQVRNSQDLILLNGKTNRRLGCQFINMSNNVLASVQRYIMKLERERNAKMTGIR</sequence>
<dbReference type="HAMAP" id="MF_01457">
    <property type="entry name" value="YcgR"/>
    <property type="match status" value="1"/>
</dbReference>
<evidence type="ECO:0000256" key="3">
    <source>
        <dbReference type="ARBA" id="ARBA00023143"/>
    </source>
</evidence>
<protein>
    <recommendedName>
        <fullName evidence="4">Flagellar brake protein YcgR</fullName>
    </recommendedName>
    <alternativeName>
        <fullName evidence="4">Cyclic di-GMP binding protein YcgR</fullName>
    </alternativeName>
</protein>
<comment type="function">
    <text evidence="4">Acts as a flagellar brake, regulating swimming and swarming in a bis-(3'-5') cyclic diguanylic acid (c-di-GMP)-dependent manner. Binds 1 c-di-GMP dimer per subunit. Increasing levels of c-di-GMP lead to decreased motility.</text>
</comment>
<keyword evidence="7" id="KW-0969">Cilium</keyword>
<dbReference type="Pfam" id="PF07238">
    <property type="entry name" value="PilZ"/>
    <property type="match status" value="1"/>
</dbReference>
<dbReference type="InterPro" id="IPR009875">
    <property type="entry name" value="PilZ_domain"/>
</dbReference>
<dbReference type="RefSeq" id="WP_186946579.1">
    <property type="nucleotide sequence ID" value="NZ_JACOGF010000003.1"/>
</dbReference>